<sequence>MPFKFNADGTIAIDGEKKLPIFIHPNGTEAPFDADTTLGTITRLNGEAKTHREAKEAAEQRLKSFDGIEDGVAALAALNTVKSLSSGELKTAAQVKEIQDAAAKTAQEQVAAQAKASATQLQELTAQLEKRTSELNTHMIGGGFSGSKLFTDDKHPLRLAIPPEMAKAYFGNNFKVEDGKTVPYDAAGNKIFSPTRPGEIADFDEGLAQLVQACPFKDQILKGSGASGGGATGGSGGGAGNAKQVTRAQYEAADPSARAGLLSGGAVLVD</sequence>
<proteinExistence type="predicted"/>
<name>A0A1A7BX20_9BURK</name>
<dbReference type="PATRIC" id="fig|1747903.4.peg.1596"/>
<dbReference type="RefSeq" id="WP_065308958.1">
    <property type="nucleotide sequence ID" value="NZ_LOCQ01000058.1"/>
</dbReference>
<dbReference type="EMBL" id="LOCQ01000058">
    <property type="protein sequence ID" value="OBV38062.1"/>
    <property type="molecule type" value="Genomic_DNA"/>
</dbReference>
<reference evidence="2 3" key="1">
    <citation type="submission" date="2016-04" db="EMBL/GenBank/DDBJ databases">
        <title>Draft genome sequence of Janthinobacterium psychrotolerans sp. nov., isolated from freshwater sediments in Denmark.</title>
        <authorList>
            <person name="Gong X."/>
            <person name="Skrivergaard S."/>
            <person name="Korsgaard B.S."/>
            <person name="Schreiber L."/>
            <person name="Marshall I.P."/>
            <person name="Finster K."/>
            <person name="Schramm A."/>
        </authorList>
    </citation>
    <scope>NUCLEOTIDE SEQUENCE [LARGE SCALE GENOMIC DNA]</scope>
    <source>
        <strain evidence="2 3">S3-2</strain>
    </source>
</reference>
<comment type="caution">
    <text evidence="2">The sequence shown here is derived from an EMBL/GenBank/DDBJ whole genome shotgun (WGS) entry which is preliminary data.</text>
</comment>
<accession>A0A1A7BX20</accession>
<dbReference type="Pfam" id="PF20356">
    <property type="entry name" value="DUF6651"/>
    <property type="match status" value="1"/>
</dbReference>
<evidence type="ECO:0000313" key="2">
    <source>
        <dbReference type="EMBL" id="OBV38062.1"/>
    </source>
</evidence>
<feature type="domain" description="DUF6651" evidence="1">
    <location>
        <begin position="130"/>
        <end position="232"/>
    </location>
</feature>
<dbReference type="Proteomes" id="UP000092713">
    <property type="component" value="Unassembled WGS sequence"/>
</dbReference>
<dbReference type="OrthoDB" id="5465243at2"/>
<dbReference type="STRING" id="1747903.ASR47_100515"/>
<evidence type="ECO:0000313" key="3">
    <source>
        <dbReference type="Proteomes" id="UP000092713"/>
    </source>
</evidence>
<dbReference type="AlphaFoldDB" id="A0A1A7BX20"/>
<dbReference type="InterPro" id="IPR046593">
    <property type="entry name" value="DUF6651"/>
</dbReference>
<evidence type="ECO:0000259" key="1">
    <source>
        <dbReference type="Pfam" id="PF20356"/>
    </source>
</evidence>
<keyword evidence="3" id="KW-1185">Reference proteome</keyword>
<gene>
    <name evidence="2" type="ORF">ASR47_100515</name>
</gene>
<protein>
    <recommendedName>
        <fullName evidence="1">DUF6651 domain-containing protein</fullName>
    </recommendedName>
</protein>
<organism evidence="2 3">
    <name type="scientific">Janthinobacterium psychrotolerans</name>
    <dbReference type="NCBI Taxonomy" id="1747903"/>
    <lineage>
        <taxon>Bacteria</taxon>
        <taxon>Pseudomonadati</taxon>
        <taxon>Pseudomonadota</taxon>
        <taxon>Betaproteobacteria</taxon>
        <taxon>Burkholderiales</taxon>
        <taxon>Oxalobacteraceae</taxon>
        <taxon>Janthinobacterium</taxon>
    </lineage>
</organism>